<evidence type="ECO:0000256" key="2">
    <source>
        <dbReference type="SAM" id="Phobius"/>
    </source>
</evidence>
<dbReference type="AlphaFoldDB" id="A0A7C4JR58"/>
<dbReference type="EMBL" id="DSZN01000068">
    <property type="protein sequence ID" value="HGQ85475.1"/>
    <property type="molecule type" value="Genomic_DNA"/>
</dbReference>
<evidence type="ECO:0000313" key="4">
    <source>
        <dbReference type="EMBL" id="HGQ85475.1"/>
    </source>
</evidence>
<gene>
    <name evidence="4" type="ORF">ENT66_03755</name>
</gene>
<keyword evidence="1 2" id="KW-0812">Transmembrane</keyword>
<feature type="domain" description="Membrane insertase YidC/Oxa/ALB C-terminal" evidence="3">
    <location>
        <begin position="2"/>
        <end position="37"/>
    </location>
</feature>
<protein>
    <recommendedName>
        <fullName evidence="3">Membrane insertase YidC/Oxa/ALB C-terminal domain-containing protein</fullName>
    </recommendedName>
</protein>
<keyword evidence="2" id="KW-0472">Membrane</keyword>
<reference evidence="4" key="1">
    <citation type="journal article" date="2020" name="mSystems">
        <title>Genome- and Community-Level Interaction Insights into Carbon Utilization and Element Cycling Functions of Hydrothermarchaeota in Hydrothermal Sediment.</title>
        <authorList>
            <person name="Zhou Z."/>
            <person name="Liu Y."/>
            <person name="Xu W."/>
            <person name="Pan J."/>
            <person name="Luo Z.H."/>
            <person name="Li M."/>
        </authorList>
    </citation>
    <scope>NUCLEOTIDE SEQUENCE [LARGE SCALE GENOMIC DNA]</scope>
    <source>
        <strain evidence="4">SpSt-6</strain>
    </source>
</reference>
<comment type="similarity">
    <text evidence="1">Belongs to the OXA1/ALB3/YidC family.</text>
</comment>
<accession>A0A7C4JR58</accession>
<evidence type="ECO:0000256" key="1">
    <source>
        <dbReference type="RuleBase" id="RU003945"/>
    </source>
</evidence>
<name>A0A7C4JR58_9BACT</name>
<feature type="transmembrane region" description="Helical" evidence="2">
    <location>
        <begin position="6"/>
        <end position="25"/>
    </location>
</feature>
<comment type="caution">
    <text evidence="4">The sequence shown here is derived from an EMBL/GenBank/DDBJ whole genome shotgun (WGS) entry which is preliminary data.</text>
</comment>
<comment type="subcellular location">
    <subcellularLocation>
        <location evidence="1">Membrane</location>
        <topology evidence="1">Multi-pass membrane protein</topology>
    </subcellularLocation>
</comment>
<dbReference type="GO" id="GO:0016020">
    <property type="term" value="C:membrane"/>
    <property type="evidence" value="ECO:0007669"/>
    <property type="project" value="UniProtKB-SubCell"/>
</dbReference>
<sequence length="43" mass="5150">MLFMPLFFIVLFINFPSGLVLYWFVNNILSIIQQVFTLKLLKK</sequence>
<evidence type="ECO:0000259" key="3">
    <source>
        <dbReference type="Pfam" id="PF02096"/>
    </source>
</evidence>
<dbReference type="InterPro" id="IPR028055">
    <property type="entry name" value="YidC/Oxa/ALB_C"/>
</dbReference>
<proteinExistence type="inferred from homology"/>
<organism evidence="4">
    <name type="scientific">Thermodesulfobacterium geofontis</name>
    <dbReference type="NCBI Taxonomy" id="1295609"/>
    <lineage>
        <taxon>Bacteria</taxon>
        <taxon>Pseudomonadati</taxon>
        <taxon>Thermodesulfobacteriota</taxon>
        <taxon>Thermodesulfobacteria</taxon>
        <taxon>Thermodesulfobacteriales</taxon>
        <taxon>Thermodesulfobacteriaceae</taxon>
        <taxon>Thermodesulfobacterium</taxon>
    </lineage>
</organism>
<keyword evidence="2" id="KW-1133">Transmembrane helix</keyword>
<dbReference type="Pfam" id="PF02096">
    <property type="entry name" value="60KD_IMP"/>
    <property type="match status" value="1"/>
</dbReference>